<protein>
    <recommendedName>
        <fullName evidence="2">HECT-type E3 ubiquitin transferase</fullName>
        <ecNumber evidence="2">2.3.2.26</ecNumber>
    </recommendedName>
</protein>
<evidence type="ECO:0000313" key="7">
    <source>
        <dbReference type="EMBL" id="CAJ1393567.1"/>
    </source>
</evidence>
<dbReference type="PANTHER" id="PTHR45700">
    <property type="entry name" value="UBIQUITIN-PROTEIN LIGASE E3C"/>
    <property type="match status" value="1"/>
</dbReference>
<organism evidence="7 8">
    <name type="scientific">Effrenium voratum</name>
    <dbReference type="NCBI Taxonomy" id="2562239"/>
    <lineage>
        <taxon>Eukaryota</taxon>
        <taxon>Sar</taxon>
        <taxon>Alveolata</taxon>
        <taxon>Dinophyceae</taxon>
        <taxon>Suessiales</taxon>
        <taxon>Symbiodiniaceae</taxon>
        <taxon>Effrenium</taxon>
    </lineage>
</organism>
<comment type="caution">
    <text evidence="7">The sequence shown here is derived from an EMBL/GenBank/DDBJ whole genome shotgun (WGS) entry which is preliminary data.</text>
</comment>
<feature type="domain" description="HECT" evidence="6">
    <location>
        <begin position="15"/>
        <end position="63"/>
    </location>
</feature>
<proteinExistence type="predicted"/>
<dbReference type="GO" id="GO:0000209">
    <property type="term" value="P:protein polyubiquitination"/>
    <property type="evidence" value="ECO:0007669"/>
    <property type="project" value="InterPro"/>
</dbReference>
<evidence type="ECO:0000256" key="2">
    <source>
        <dbReference type="ARBA" id="ARBA00012485"/>
    </source>
</evidence>
<dbReference type="InterPro" id="IPR044611">
    <property type="entry name" value="E3A/B/C-like"/>
</dbReference>
<dbReference type="Pfam" id="PF00632">
    <property type="entry name" value="HECT"/>
    <property type="match status" value="1"/>
</dbReference>
<evidence type="ECO:0000256" key="4">
    <source>
        <dbReference type="ARBA" id="ARBA00022786"/>
    </source>
</evidence>
<dbReference type="EMBL" id="CAUJNA010002591">
    <property type="protein sequence ID" value="CAJ1393567.1"/>
    <property type="molecule type" value="Genomic_DNA"/>
</dbReference>
<comment type="catalytic activity">
    <reaction evidence="1">
        <text>S-ubiquitinyl-[E2 ubiquitin-conjugating enzyme]-L-cysteine + [acceptor protein]-L-lysine = [E2 ubiquitin-conjugating enzyme]-L-cysteine + N(6)-ubiquitinyl-[acceptor protein]-L-lysine.</text>
        <dbReference type="EC" id="2.3.2.26"/>
    </reaction>
</comment>
<dbReference type="SUPFAM" id="SSF56204">
    <property type="entry name" value="Hect, E3 ligase catalytic domain"/>
    <property type="match status" value="1"/>
</dbReference>
<sequence length="63" mass="7182">MERPPEGWHKFDLQVQRNGEGDERLPTAYTCFTLLLLPRYSSAQVMRARLLAAINETEGFGLS</sequence>
<dbReference type="InterPro" id="IPR000569">
    <property type="entry name" value="HECT_dom"/>
</dbReference>
<name>A0AA36IU52_9DINO</name>
<accession>A0AA36IU52</accession>
<gene>
    <name evidence="7" type="ORF">EVOR1521_LOCUS18401</name>
</gene>
<dbReference type="AlphaFoldDB" id="A0AA36IU52"/>
<keyword evidence="8" id="KW-1185">Reference proteome</keyword>
<dbReference type="GO" id="GO:0061630">
    <property type="term" value="F:ubiquitin protein ligase activity"/>
    <property type="evidence" value="ECO:0007669"/>
    <property type="project" value="UniProtKB-EC"/>
</dbReference>
<evidence type="ECO:0000256" key="1">
    <source>
        <dbReference type="ARBA" id="ARBA00000885"/>
    </source>
</evidence>
<dbReference type="Gene3D" id="3.30.2410.10">
    <property type="entry name" value="Hect, E3 ligase catalytic domain"/>
    <property type="match status" value="1"/>
</dbReference>
<dbReference type="InterPro" id="IPR035983">
    <property type="entry name" value="Hect_E3_ubiquitin_ligase"/>
</dbReference>
<dbReference type="PROSITE" id="PS50237">
    <property type="entry name" value="HECT"/>
    <property type="match status" value="1"/>
</dbReference>
<keyword evidence="3" id="KW-0808">Transferase</keyword>
<dbReference type="EC" id="2.3.2.26" evidence="2"/>
<evidence type="ECO:0000256" key="5">
    <source>
        <dbReference type="PROSITE-ProRule" id="PRU00104"/>
    </source>
</evidence>
<evidence type="ECO:0000313" key="8">
    <source>
        <dbReference type="Proteomes" id="UP001178507"/>
    </source>
</evidence>
<keyword evidence="4 5" id="KW-0833">Ubl conjugation pathway</keyword>
<dbReference type="Proteomes" id="UP001178507">
    <property type="component" value="Unassembled WGS sequence"/>
</dbReference>
<reference evidence="7" key="1">
    <citation type="submission" date="2023-08" db="EMBL/GenBank/DDBJ databases">
        <authorList>
            <person name="Chen Y."/>
            <person name="Shah S."/>
            <person name="Dougan E. K."/>
            <person name="Thang M."/>
            <person name="Chan C."/>
        </authorList>
    </citation>
    <scope>NUCLEOTIDE SEQUENCE</scope>
</reference>
<feature type="active site" description="Glycyl thioester intermediate" evidence="5">
    <location>
        <position position="31"/>
    </location>
</feature>
<evidence type="ECO:0000256" key="3">
    <source>
        <dbReference type="ARBA" id="ARBA00022679"/>
    </source>
</evidence>
<evidence type="ECO:0000259" key="6">
    <source>
        <dbReference type="PROSITE" id="PS50237"/>
    </source>
</evidence>